<dbReference type="PANTHER" id="PTHR11783">
    <property type="entry name" value="SULFOTRANSFERASE SULT"/>
    <property type="match status" value="1"/>
</dbReference>
<dbReference type="SUPFAM" id="SSF52540">
    <property type="entry name" value="P-loop containing nucleoside triphosphate hydrolases"/>
    <property type="match status" value="1"/>
</dbReference>
<dbReference type="Ensembl" id="ENSCSRT00000012813.1">
    <property type="protein sequence ID" value="ENSCSRP00000012325.1"/>
    <property type="gene ID" value="ENSCSRG00000009268.1"/>
</dbReference>
<comment type="similarity">
    <text evidence="1 3">Belongs to the sulfotransferase 1 family.</text>
</comment>
<protein>
    <recommendedName>
        <fullName evidence="3">Sulfotransferase</fullName>
        <ecNumber evidence="3">2.8.2.-</ecNumber>
    </recommendedName>
</protein>
<evidence type="ECO:0000313" key="5">
    <source>
        <dbReference type="Ensembl" id="ENSCSRP00000012325.1"/>
    </source>
</evidence>
<evidence type="ECO:0000259" key="4">
    <source>
        <dbReference type="Pfam" id="PF00685"/>
    </source>
</evidence>
<dbReference type="Proteomes" id="UP000694403">
    <property type="component" value="Unplaced"/>
</dbReference>
<organism evidence="5 6">
    <name type="scientific">Chelydra serpentina</name>
    <name type="common">Snapping turtle</name>
    <name type="synonym">Testudo serpentina</name>
    <dbReference type="NCBI Taxonomy" id="8475"/>
    <lineage>
        <taxon>Eukaryota</taxon>
        <taxon>Metazoa</taxon>
        <taxon>Chordata</taxon>
        <taxon>Craniata</taxon>
        <taxon>Vertebrata</taxon>
        <taxon>Euteleostomi</taxon>
        <taxon>Archelosauria</taxon>
        <taxon>Testudinata</taxon>
        <taxon>Testudines</taxon>
        <taxon>Cryptodira</taxon>
        <taxon>Durocryptodira</taxon>
        <taxon>Americhelydia</taxon>
        <taxon>Chelydroidea</taxon>
        <taxon>Chelydridae</taxon>
        <taxon>Chelydra</taxon>
    </lineage>
</organism>
<dbReference type="InterPro" id="IPR027417">
    <property type="entry name" value="P-loop_NTPase"/>
</dbReference>
<dbReference type="EC" id="2.8.2.-" evidence="3"/>
<reference evidence="5" key="1">
    <citation type="submission" date="2025-08" db="UniProtKB">
        <authorList>
            <consortium name="Ensembl"/>
        </authorList>
    </citation>
    <scope>IDENTIFICATION</scope>
</reference>
<dbReference type="AlphaFoldDB" id="A0A8C3SB46"/>
<keyword evidence="6" id="KW-1185">Reference proteome</keyword>
<dbReference type="Gene3D" id="3.40.50.300">
    <property type="entry name" value="P-loop containing nucleotide triphosphate hydrolases"/>
    <property type="match status" value="1"/>
</dbReference>
<dbReference type="GO" id="GO:0008146">
    <property type="term" value="F:sulfotransferase activity"/>
    <property type="evidence" value="ECO:0007669"/>
    <property type="project" value="InterPro"/>
</dbReference>
<dbReference type="InterPro" id="IPR000863">
    <property type="entry name" value="Sulfotransferase_dom"/>
</dbReference>
<evidence type="ECO:0000256" key="3">
    <source>
        <dbReference type="RuleBase" id="RU361155"/>
    </source>
</evidence>
<accession>A0A8C3SB46</accession>
<name>A0A8C3SB46_CHESE</name>
<sequence length="150" mass="17302">MADKYFTHKGVQFPSVCYSPEALSYVENEFQVRDDDIFNITYLKSGTNWILEILCLIRCDGDPGWVRSVLNLKRAPWVENHLGLQDALKYPPPRLLCSHLPIQLFPKSLQRSKAKVRGGRGGAVDFEGGGFRRWLFLPWSLFVSERTQRE</sequence>
<evidence type="ECO:0000313" key="6">
    <source>
        <dbReference type="Proteomes" id="UP000694403"/>
    </source>
</evidence>
<keyword evidence="2 3" id="KW-0808">Transferase</keyword>
<evidence type="ECO:0000256" key="1">
    <source>
        <dbReference type="ARBA" id="ARBA00005771"/>
    </source>
</evidence>
<dbReference type="Pfam" id="PF00685">
    <property type="entry name" value="Sulfotransfer_1"/>
    <property type="match status" value="1"/>
</dbReference>
<reference evidence="5" key="2">
    <citation type="submission" date="2025-09" db="UniProtKB">
        <authorList>
            <consortium name="Ensembl"/>
        </authorList>
    </citation>
    <scope>IDENTIFICATION</scope>
</reference>
<evidence type="ECO:0000256" key="2">
    <source>
        <dbReference type="ARBA" id="ARBA00022679"/>
    </source>
</evidence>
<proteinExistence type="inferred from homology"/>
<feature type="domain" description="Sulfotransferase" evidence="4">
    <location>
        <begin position="34"/>
        <end position="116"/>
    </location>
</feature>